<evidence type="ECO:0000259" key="4">
    <source>
        <dbReference type="Pfam" id="PF01775"/>
    </source>
</evidence>
<name>G1XRF5_ARTOA</name>
<dbReference type="STRING" id="756982.G1XRF5"/>
<evidence type="ECO:0000256" key="3">
    <source>
        <dbReference type="ARBA" id="ARBA00023274"/>
    </source>
</evidence>
<dbReference type="GO" id="GO:0003735">
    <property type="term" value="F:structural constituent of ribosome"/>
    <property type="evidence" value="ECO:0007669"/>
    <property type="project" value="InterPro"/>
</dbReference>
<dbReference type="InterPro" id="IPR021138">
    <property type="entry name" value="Ribosomal_eL20_eukaryotes"/>
</dbReference>
<dbReference type="OrthoDB" id="1294322at2759"/>
<proteinExistence type="inferred from homology"/>
<dbReference type="InterPro" id="IPR023573">
    <property type="entry name" value="Ribosomal_eL20_dom"/>
</dbReference>
<dbReference type="GO" id="GO:0005840">
    <property type="term" value="C:ribosome"/>
    <property type="evidence" value="ECO:0007669"/>
    <property type="project" value="UniProtKB-KW"/>
</dbReference>
<sequence>MFVPEIFPDPRKAVTSQVLVSRLPALANLGILNFRQSAFNTSNHHQRLPSTTSVTNPLQVLISKMGRLQEYQVIGRKLPSETDETPRLYRMRIFAPNDVVAKSRFWYFLKKLRKVKKSAGEIISLNVIHEKRPLKVKNFGIWVRYDSRSGTHNMYKEYRELSRTDAVHSLYQDLAARHRARFRSIHILKVAEIEKSADVKRPYIKQLLTPNLKFPLPHRAPVGVGKKIFLAKRPNTFS</sequence>
<dbReference type="SUPFAM" id="SSF160374">
    <property type="entry name" value="RplX-like"/>
    <property type="match status" value="1"/>
</dbReference>
<evidence type="ECO:0000256" key="1">
    <source>
        <dbReference type="ARBA" id="ARBA00009362"/>
    </source>
</evidence>
<dbReference type="FunFam" id="3.10.20.10:FF:000002">
    <property type="entry name" value="60S ribosomal protein L18a"/>
    <property type="match status" value="1"/>
</dbReference>
<dbReference type="EMBL" id="ADOT01000288">
    <property type="protein sequence ID" value="EGX44242.1"/>
    <property type="molecule type" value="Genomic_DNA"/>
</dbReference>
<dbReference type="HAMAP" id="MF_00273">
    <property type="entry name" value="Ribosomal_eL20"/>
    <property type="match status" value="1"/>
</dbReference>
<dbReference type="Pfam" id="PF01775">
    <property type="entry name" value="Ribosomal_L18A"/>
    <property type="match status" value="1"/>
</dbReference>
<dbReference type="InParanoid" id="G1XRF5"/>
<dbReference type="InterPro" id="IPR028877">
    <property type="entry name" value="Ribosomal_eL20"/>
</dbReference>
<dbReference type="AlphaFoldDB" id="G1XRF5"/>
<evidence type="ECO:0000256" key="2">
    <source>
        <dbReference type="ARBA" id="ARBA00022980"/>
    </source>
</evidence>
<evidence type="ECO:0000313" key="6">
    <source>
        <dbReference type="Proteomes" id="UP000008784"/>
    </source>
</evidence>
<dbReference type="Proteomes" id="UP000008784">
    <property type="component" value="Unassembled WGS sequence"/>
</dbReference>
<feature type="domain" description="Large ribosomal subunit protein eL20" evidence="4">
    <location>
        <begin position="68"/>
        <end position="191"/>
    </location>
</feature>
<dbReference type="HOGENOM" id="CLU_080773_0_1_1"/>
<dbReference type="GO" id="GO:0006412">
    <property type="term" value="P:translation"/>
    <property type="evidence" value="ECO:0007669"/>
    <property type="project" value="InterPro"/>
</dbReference>
<dbReference type="FunFam" id="3.10.20.10:FF:000001">
    <property type="entry name" value="60S ribosomal protein L18a"/>
    <property type="match status" value="1"/>
</dbReference>
<protein>
    <recommendedName>
        <fullName evidence="4">Large ribosomal subunit protein eL20 domain-containing protein</fullName>
    </recommendedName>
</protein>
<keyword evidence="2" id="KW-0689">Ribosomal protein</keyword>
<organism evidence="5 6">
    <name type="scientific">Arthrobotrys oligospora (strain ATCC 24927 / CBS 115.81 / DSM 1491)</name>
    <name type="common">Nematode-trapping fungus</name>
    <name type="synonym">Didymozoophaga oligospora</name>
    <dbReference type="NCBI Taxonomy" id="756982"/>
    <lineage>
        <taxon>Eukaryota</taxon>
        <taxon>Fungi</taxon>
        <taxon>Dikarya</taxon>
        <taxon>Ascomycota</taxon>
        <taxon>Pezizomycotina</taxon>
        <taxon>Orbiliomycetes</taxon>
        <taxon>Orbiliales</taxon>
        <taxon>Orbiliaceae</taxon>
        <taxon>Orbilia</taxon>
        <taxon>Orbilia oligospora</taxon>
    </lineage>
</organism>
<evidence type="ECO:0000313" key="5">
    <source>
        <dbReference type="EMBL" id="EGX44242.1"/>
    </source>
</evidence>
<dbReference type="OMA" id="PNELCKR"/>
<accession>G1XRF5</accession>
<dbReference type="Gene3D" id="3.10.20.10">
    <property type="match status" value="2"/>
</dbReference>
<comment type="similarity">
    <text evidence="1">Belongs to the eukaryotic ribosomal protein eL20 family.</text>
</comment>
<comment type="caution">
    <text evidence="5">The sequence shown here is derived from an EMBL/GenBank/DDBJ whole genome shotgun (WGS) entry which is preliminary data.</text>
</comment>
<gene>
    <name evidence="5" type="ORF">AOL_s00193g154</name>
</gene>
<dbReference type="FunCoup" id="G1XRF5">
    <property type="interactions" value="1181"/>
</dbReference>
<keyword evidence="6" id="KW-1185">Reference proteome</keyword>
<dbReference type="GeneID" id="22897960"/>
<dbReference type="PANTHER" id="PTHR10052">
    <property type="entry name" value="60S RIBOSOMAL PROTEIN L18A"/>
    <property type="match status" value="1"/>
</dbReference>
<dbReference type="eggNOG" id="KOG0829">
    <property type="taxonomic scope" value="Eukaryota"/>
</dbReference>
<reference evidence="5 6" key="1">
    <citation type="journal article" date="2011" name="PLoS Pathog.">
        <title>Genomic and proteomic analyses of the fungus Arthrobotrys oligospora provide insights into nematode-trap formation.</title>
        <authorList>
            <person name="Yang J."/>
            <person name="Wang L."/>
            <person name="Ji X."/>
            <person name="Feng Y."/>
            <person name="Li X."/>
            <person name="Zou C."/>
            <person name="Xu J."/>
            <person name="Ren Y."/>
            <person name="Mi Q."/>
            <person name="Wu J."/>
            <person name="Liu S."/>
            <person name="Liu Y."/>
            <person name="Huang X."/>
            <person name="Wang H."/>
            <person name="Niu X."/>
            <person name="Li J."/>
            <person name="Liang L."/>
            <person name="Luo Y."/>
            <person name="Ji K."/>
            <person name="Zhou W."/>
            <person name="Yu Z."/>
            <person name="Li G."/>
            <person name="Liu Y."/>
            <person name="Li L."/>
            <person name="Qiao M."/>
            <person name="Feng L."/>
            <person name="Zhang K.-Q."/>
        </authorList>
    </citation>
    <scope>NUCLEOTIDE SEQUENCE [LARGE SCALE GENOMIC DNA]</scope>
    <source>
        <strain evidence="6">ATCC 24927 / CBS 115.81 / DSM 1491</strain>
    </source>
</reference>
<dbReference type="RefSeq" id="XP_011127067.1">
    <property type="nucleotide sequence ID" value="XM_011128765.1"/>
</dbReference>
<keyword evidence="3" id="KW-0687">Ribonucleoprotein</keyword>
<dbReference type="GO" id="GO:1990904">
    <property type="term" value="C:ribonucleoprotein complex"/>
    <property type="evidence" value="ECO:0007669"/>
    <property type="project" value="UniProtKB-KW"/>
</dbReference>